<dbReference type="SUPFAM" id="SSF49899">
    <property type="entry name" value="Concanavalin A-like lectins/glucanases"/>
    <property type="match status" value="1"/>
</dbReference>
<dbReference type="InterPro" id="IPR013320">
    <property type="entry name" value="ConA-like_dom_sf"/>
</dbReference>
<evidence type="ECO:0000313" key="5">
    <source>
        <dbReference type="Proteomes" id="UP001217089"/>
    </source>
</evidence>
<dbReference type="InterPro" id="IPR052071">
    <property type="entry name" value="SCUB_EGF-like_domain"/>
</dbReference>
<accession>A0ABQ9EHY6</accession>
<dbReference type="PANTHER" id="PTHR24046:SF5">
    <property type="entry name" value="EGF-LIKE DOMAIN-CONTAINING PROTEIN"/>
    <property type="match status" value="1"/>
</dbReference>
<keyword evidence="5" id="KW-1185">Reference proteome</keyword>
<evidence type="ECO:0000256" key="1">
    <source>
        <dbReference type="ARBA" id="ARBA00023157"/>
    </source>
</evidence>
<sequence>MFCKTGYDIPPGHPAYEMFVCGLSNMWKPDITLPNCHRKIGTIGVGIRMSAHYYFDGDCHNKAVILAIQESFILNLKASPYTDGCLVFAKTCSPENVEVQCGVTKKKRSVGLGIGFSFVIKFHNQNLSLDSFFTNISTQSMNLDLEINGSRYTAYDIQSSSYEVLCPDLTIPSQNHMACVICAPGSYFDKKKKTCPQCPKGMYQPMEGKEECVKCPDGTTTKSIGSKYNTSCKESCLPGSISHDGLPPCSLCKKGTYQDTYGNSSCKMCSGSKTTQTDGSSLAKECQEFDISIKDENGSFTVALQSLDVDMNFGFYISTWMMFESEASSAEILEFISSNKTSLASLSNKRTLFFSNMSNHYNMSFLVDKYKWHNYLLYLNKSNVVLFVDGSSTSNAKIGLDNIGTANLIKVGGYLKRCLTKDANNY</sequence>
<feature type="domain" description="Sushi" evidence="3">
    <location>
        <begin position="1"/>
        <end position="38"/>
    </location>
</feature>
<dbReference type="InterPro" id="IPR009030">
    <property type="entry name" value="Growth_fac_rcpt_cys_sf"/>
</dbReference>
<keyword evidence="2" id="KW-0768">Sushi</keyword>
<reference evidence="4 5" key="1">
    <citation type="submission" date="2022-12" db="EMBL/GenBank/DDBJ databases">
        <title>Chromosome-level genome of Tegillarca granosa.</title>
        <authorList>
            <person name="Kim J."/>
        </authorList>
    </citation>
    <scope>NUCLEOTIDE SEQUENCE [LARGE SCALE GENOMIC DNA]</scope>
    <source>
        <strain evidence="4">Teg-2019</strain>
        <tissue evidence="4">Adductor muscle</tissue>
    </source>
</reference>
<dbReference type="InterPro" id="IPR011641">
    <property type="entry name" value="Tyr-kin_ephrin_A/B_rcpt-like"/>
</dbReference>
<dbReference type="SMART" id="SM01411">
    <property type="entry name" value="Ephrin_rec_like"/>
    <property type="match status" value="2"/>
</dbReference>
<keyword evidence="1" id="KW-1015">Disulfide bond</keyword>
<name>A0ABQ9EHY6_TEGGR</name>
<comment type="caution">
    <text evidence="4">The sequence shown here is derived from an EMBL/GenBank/DDBJ whole genome shotgun (WGS) entry which is preliminary data.</text>
</comment>
<proteinExistence type="predicted"/>
<dbReference type="PANTHER" id="PTHR24046">
    <property type="entry name" value="SIGNAL PEPTIDE, CUB AND EGF-LIKE DOMAIN-CONTAINING"/>
    <property type="match status" value="1"/>
</dbReference>
<dbReference type="EMBL" id="JARBDR010000903">
    <property type="protein sequence ID" value="KAJ8304924.1"/>
    <property type="molecule type" value="Genomic_DNA"/>
</dbReference>
<dbReference type="Gene3D" id="2.10.50.10">
    <property type="entry name" value="Tumor Necrosis Factor Receptor, subunit A, domain 2"/>
    <property type="match status" value="2"/>
</dbReference>
<gene>
    <name evidence="4" type="ORF">KUTeg_018507</name>
</gene>
<dbReference type="SUPFAM" id="SSF57184">
    <property type="entry name" value="Growth factor receptor domain"/>
    <property type="match status" value="1"/>
</dbReference>
<comment type="caution">
    <text evidence="2">Lacks conserved residue(s) required for the propagation of feature annotation.</text>
</comment>
<dbReference type="Proteomes" id="UP001217089">
    <property type="component" value="Unassembled WGS sequence"/>
</dbReference>
<evidence type="ECO:0000259" key="3">
    <source>
        <dbReference type="PROSITE" id="PS50923"/>
    </source>
</evidence>
<dbReference type="InterPro" id="IPR000436">
    <property type="entry name" value="Sushi_SCR_CCP_dom"/>
</dbReference>
<protein>
    <recommendedName>
        <fullName evidence="3">Sushi domain-containing protein</fullName>
    </recommendedName>
</protein>
<dbReference type="Pfam" id="PF07699">
    <property type="entry name" value="Ephrin_rec_like"/>
    <property type="match status" value="2"/>
</dbReference>
<evidence type="ECO:0000256" key="2">
    <source>
        <dbReference type="PROSITE-ProRule" id="PRU00302"/>
    </source>
</evidence>
<evidence type="ECO:0000313" key="4">
    <source>
        <dbReference type="EMBL" id="KAJ8304924.1"/>
    </source>
</evidence>
<dbReference type="PROSITE" id="PS50923">
    <property type="entry name" value="SUSHI"/>
    <property type="match status" value="1"/>
</dbReference>
<organism evidence="4 5">
    <name type="scientific">Tegillarca granosa</name>
    <name type="common">Malaysian cockle</name>
    <name type="synonym">Anadara granosa</name>
    <dbReference type="NCBI Taxonomy" id="220873"/>
    <lineage>
        <taxon>Eukaryota</taxon>
        <taxon>Metazoa</taxon>
        <taxon>Spiralia</taxon>
        <taxon>Lophotrochozoa</taxon>
        <taxon>Mollusca</taxon>
        <taxon>Bivalvia</taxon>
        <taxon>Autobranchia</taxon>
        <taxon>Pteriomorphia</taxon>
        <taxon>Arcoida</taxon>
        <taxon>Arcoidea</taxon>
        <taxon>Arcidae</taxon>
        <taxon>Tegillarca</taxon>
    </lineage>
</organism>